<evidence type="ECO:0000256" key="8">
    <source>
        <dbReference type="ARBA" id="ARBA00034103"/>
    </source>
</evidence>
<proteinExistence type="predicted"/>
<reference evidence="13" key="1">
    <citation type="submission" date="2025-08" db="UniProtKB">
        <authorList>
            <consortium name="RefSeq"/>
        </authorList>
    </citation>
    <scope>IDENTIFICATION</scope>
</reference>
<evidence type="ECO:0000256" key="5">
    <source>
        <dbReference type="ARBA" id="ARBA00023054"/>
    </source>
</evidence>
<dbReference type="Proteomes" id="UP000695022">
    <property type="component" value="Unplaced"/>
</dbReference>
<evidence type="ECO:0000259" key="11">
    <source>
        <dbReference type="PROSITE" id="PS51132"/>
    </source>
</evidence>
<evidence type="ECO:0000256" key="6">
    <source>
        <dbReference type="ARBA" id="ARBA00023157"/>
    </source>
</evidence>
<feature type="signal peptide" evidence="10">
    <location>
        <begin position="1"/>
        <end position="26"/>
    </location>
</feature>
<protein>
    <submittedName>
        <fullName evidence="13">Noelin-2-like</fullName>
    </submittedName>
</protein>
<keyword evidence="5" id="KW-0175">Coiled coil</keyword>
<dbReference type="Pfam" id="PF02191">
    <property type="entry name" value="OLF"/>
    <property type="match status" value="1"/>
</dbReference>
<gene>
    <name evidence="13" type="primary">LOC106811938</name>
</gene>
<evidence type="ECO:0000256" key="2">
    <source>
        <dbReference type="ARBA" id="ARBA00022525"/>
    </source>
</evidence>
<evidence type="ECO:0000313" key="13">
    <source>
        <dbReference type="RefSeq" id="XP_014671171.1"/>
    </source>
</evidence>
<dbReference type="PANTHER" id="PTHR23192">
    <property type="entry name" value="OLFACTOMEDIN-RELATED"/>
    <property type="match status" value="1"/>
</dbReference>
<dbReference type="Pfam" id="PF12308">
    <property type="entry name" value="Noelin-1"/>
    <property type="match status" value="1"/>
</dbReference>
<dbReference type="SUPFAM" id="SSF101898">
    <property type="entry name" value="NHL repeat"/>
    <property type="match status" value="1"/>
</dbReference>
<dbReference type="SMART" id="SM00284">
    <property type="entry name" value="OLF"/>
    <property type="match status" value="1"/>
</dbReference>
<dbReference type="InterPro" id="IPR050605">
    <property type="entry name" value="Olfactomedin-like_domain"/>
</dbReference>
<keyword evidence="7" id="KW-0325">Glycoprotein</keyword>
<comment type="caution">
    <text evidence="9">Lacks conserved residue(s) required for the propagation of feature annotation.</text>
</comment>
<evidence type="ECO:0000256" key="4">
    <source>
        <dbReference type="ARBA" id="ARBA00023018"/>
    </source>
</evidence>
<feature type="domain" description="Olfactomedin-like" evidence="11">
    <location>
        <begin position="227"/>
        <end position="489"/>
    </location>
</feature>
<dbReference type="InterPro" id="IPR003112">
    <property type="entry name" value="Olfac-like_dom"/>
</dbReference>
<sequence length="501" mass="56784">MEMWTKLQNFAALCVLLVAFYRPAIGESAFPLNVAGDEEYILNDNYDVQAVNHDGQCVCRIDAPAPGLCSDNSQFQELKYLSHKVGNLSKIVNEMISGQFIQRFARMKQKFEEMQSTAGFIIHGYDLRNMRDEIDLLSNLMEAIAHNDTDAERVEDLHAQVQNLSTYIDSVKLLYSNEDSLKKELADLDSRLGSCKEQYAFHVTESSQSDLVPDFFHGAHNISVPVNCGKEKLSSISEPWTHRWMGTAAANNYGAWFKDPLPAPGSENKIYYVSNPTNQKSLYEYANYKDFISNRRRLVHTLTHAYGGTGFAVYNNSFYYSSYNSQVINRYDLTTKKTLARRTLTNAGKQNTYPYSVNQFTDIDLEVDEVGMWAVYSTAENQGAIVITQLDPVTLALKRTWNTDTSRLKKSVGNAFFICGVMYATSSHNTRDNNVFYAFDTNTSTEEYVSIPMSIKYQLMSQLSYNYREKVLFGYDYGHMISYPLKFASQPGAGSEIPVAD</sequence>
<dbReference type="RefSeq" id="XP_014671171.1">
    <property type="nucleotide sequence ID" value="XM_014815685.1"/>
</dbReference>
<evidence type="ECO:0000256" key="3">
    <source>
        <dbReference type="ARBA" id="ARBA00022729"/>
    </source>
</evidence>
<keyword evidence="3 10" id="KW-0732">Signal</keyword>
<evidence type="ECO:0000256" key="9">
    <source>
        <dbReference type="PROSITE-ProRule" id="PRU00446"/>
    </source>
</evidence>
<keyword evidence="4" id="KW-0770">Synapse</keyword>
<keyword evidence="12" id="KW-1185">Reference proteome</keyword>
<dbReference type="InterPro" id="IPR022082">
    <property type="entry name" value="Noelin_dom"/>
</dbReference>
<dbReference type="PANTHER" id="PTHR23192:SF87">
    <property type="entry name" value="AMASSIN-3"/>
    <property type="match status" value="1"/>
</dbReference>
<dbReference type="GeneID" id="106811938"/>
<keyword evidence="2" id="KW-0964">Secreted</keyword>
<organism evidence="12 13">
    <name type="scientific">Priapulus caudatus</name>
    <name type="common">Priapulid worm</name>
    <dbReference type="NCBI Taxonomy" id="37621"/>
    <lineage>
        <taxon>Eukaryota</taxon>
        <taxon>Metazoa</taxon>
        <taxon>Ecdysozoa</taxon>
        <taxon>Scalidophora</taxon>
        <taxon>Priapulida</taxon>
        <taxon>Priapulimorpha</taxon>
        <taxon>Priapulimorphida</taxon>
        <taxon>Priapulidae</taxon>
        <taxon>Priapulus</taxon>
    </lineage>
</organism>
<comment type="subcellular location">
    <subcellularLocation>
        <location evidence="1">Secreted</location>
    </subcellularLocation>
    <subcellularLocation>
        <location evidence="8">Synapse</location>
    </subcellularLocation>
</comment>
<keyword evidence="6" id="KW-1015">Disulfide bond</keyword>
<evidence type="ECO:0000256" key="7">
    <source>
        <dbReference type="ARBA" id="ARBA00023180"/>
    </source>
</evidence>
<evidence type="ECO:0000256" key="1">
    <source>
        <dbReference type="ARBA" id="ARBA00004613"/>
    </source>
</evidence>
<accession>A0ABM1EG50</accession>
<evidence type="ECO:0000313" key="12">
    <source>
        <dbReference type="Proteomes" id="UP000695022"/>
    </source>
</evidence>
<evidence type="ECO:0000256" key="10">
    <source>
        <dbReference type="SAM" id="SignalP"/>
    </source>
</evidence>
<dbReference type="PROSITE" id="PS51132">
    <property type="entry name" value="OLF"/>
    <property type="match status" value="1"/>
</dbReference>
<feature type="chain" id="PRO_5046057182" evidence="10">
    <location>
        <begin position="27"/>
        <end position="501"/>
    </location>
</feature>
<name>A0ABM1EG50_PRICU</name>